<dbReference type="STRING" id="710696.Intca_0367"/>
<evidence type="ECO:0000256" key="5">
    <source>
        <dbReference type="ARBA" id="ARBA00038978"/>
    </source>
</evidence>
<dbReference type="InterPro" id="IPR011706">
    <property type="entry name" value="Cu-oxidase_C"/>
</dbReference>
<comment type="catalytic activity">
    <reaction evidence="9">
        <text>4 Cu(+) + O2 + 4 H(+) = 4 Cu(2+) + 2 H2O</text>
        <dbReference type="Rhea" id="RHEA:30083"/>
        <dbReference type="ChEBI" id="CHEBI:15377"/>
        <dbReference type="ChEBI" id="CHEBI:15378"/>
        <dbReference type="ChEBI" id="CHEBI:15379"/>
        <dbReference type="ChEBI" id="CHEBI:29036"/>
        <dbReference type="ChEBI" id="CHEBI:49552"/>
        <dbReference type="EC" id="1.16.3.4"/>
    </reaction>
    <physiologicalReaction direction="left-to-right" evidence="9">
        <dbReference type="Rhea" id="RHEA:30084"/>
    </physiologicalReaction>
</comment>
<feature type="domain" description="Plastocyanin-like" evidence="10">
    <location>
        <begin position="355"/>
        <end position="476"/>
    </location>
</feature>
<comment type="subunit">
    <text evidence="2">Monomer.</text>
</comment>
<dbReference type="EC" id="1.16.3.4" evidence="5"/>
<dbReference type="PROSITE" id="PS00080">
    <property type="entry name" value="MULTICOPPER_OXIDASE2"/>
    <property type="match status" value="1"/>
</dbReference>
<protein>
    <recommendedName>
        <fullName evidence="6">Multicopper oxidase CueO</fullName>
        <ecNumber evidence="5">1.16.3.4</ecNumber>
    </recommendedName>
    <alternativeName>
        <fullName evidence="7">Copper efflux oxidase</fullName>
    </alternativeName>
    <alternativeName>
        <fullName evidence="8">Cuprous oxidase</fullName>
    </alternativeName>
</protein>
<gene>
    <name evidence="12" type="ordered locus">Intca_0367</name>
</gene>
<dbReference type="PROSITE" id="PS51318">
    <property type="entry name" value="TAT"/>
    <property type="match status" value="1"/>
</dbReference>
<dbReference type="eggNOG" id="COG2132">
    <property type="taxonomic scope" value="Bacteria"/>
</dbReference>
<dbReference type="KEGG" id="ica:Intca_0367"/>
<dbReference type="SUPFAM" id="SSF49503">
    <property type="entry name" value="Cupredoxins"/>
    <property type="match status" value="3"/>
</dbReference>
<dbReference type="GO" id="GO:0016491">
    <property type="term" value="F:oxidoreductase activity"/>
    <property type="evidence" value="ECO:0007669"/>
    <property type="project" value="UniProtKB-KW"/>
</dbReference>
<reference evidence="12 13" key="1">
    <citation type="journal article" date="2010" name="Stand. Genomic Sci.">
        <title>Complete genome sequence of Intrasporangium calvum type strain (7 KIP).</title>
        <authorList>
            <person name="Del Rio T.G."/>
            <person name="Chertkov O."/>
            <person name="Yasawong M."/>
            <person name="Lucas S."/>
            <person name="Deshpande S."/>
            <person name="Cheng J.F."/>
            <person name="Detter C."/>
            <person name="Tapia R."/>
            <person name="Han C."/>
            <person name="Goodwin L."/>
            <person name="Pitluck S."/>
            <person name="Liolios K."/>
            <person name="Ivanova N."/>
            <person name="Mavromatis K."/>
            <person name="Pati A."/>
            <person name="Chen A."/>
            <person name="Palaniappan K."/>
            <person name="Land M."/>
            <person name="Hauser L."/>
            <person name="Chang Y.J."/>
            <person name="Jeffries C.D."/>
            <person name="Rohde M."/>
            <person name="Pukall R."/>
            <person name="Sikorski J."/>
            <person name="Goker M."/>
            <person name="Woyke T."/>
            <person name="Bristow J."/>
            <person name="Eisen J.A."/>
            <person name="Markowitz V."/>
            <person name="Hugenholtz P."/>
            <person name="Kyrpides N.C."/>
            <person name="Klenk H.P."/>
            <person name="Lapidus A."/>
        </authorList>
    </citation>
    <scope>NUCLEOTIDE SEQUENCE [LARGE SCALE GENOMIC DNA]</scope>
    <source>
        <strain evidence="13">ATCC 23552 / DSM 43043 / JCM 3097 / NBRC 12989 / 7 KIP</strain>
    </source>
</reference>
<evidence type="ECO:0000256" key="7">
    <source>
        <dbReference type="ARBA" id="ARBA00042896"/>
    </source>
</evidence>
<accession>E6S7M1</accession>
<name>E6S7M1_INTC7</name>
<evidence type="ECO:0000256" key="1">
    <source>
        <dbReference type="ARBA" id="ARBA00010609"/>
    </source>
</evidence>
<dbReference type="PANTHER" id="PTHR48267:SF1">
    <property type="entry name" value="BILIRUBIN OXIDASE"/>
    <property type="match status" value="1"/>
</dbReference>
<dbReference type="InterPro" id="IPR033138">
    <property type="entry name" value="Cu_oxidase_CS"/>
</dbReference>
<dbReference type="InterPro" id="IPR045087">
    <property type="entry name" value="Cu-oxidase_fam"/>
</dbReference>
<dbReference type="PROSITE" id="PS00079">
    <property type="entry name" value="MULTICOPPER_OXIDASE1"/>
    <property type="match status" value="1"/>
</dbReference>
<evidence type="ECO:0000256" key="3">
    <source>
        <dbReference type="ARBA" id="ARBA00022723"/>
    </source>
</evidence>
<dbReference type="AlphaFoldDB" id="E6S7M1"/>
<feature type="domain" description="Plastocyanin-like" evidence="11">
    <location>
        <begin position="80"/>
        <end position="181"/>
    </location>
</feature>
<dbReference type="InterPro" id="IPR002355">
    <property type="entry name" value="Cu_oxidase_Cu_BS"/>
</dbReference>
<dbReference type="Pfam" id="PF07732">
    <property type="entry name" value="Cu-oxidase_3"/>
    <property type="match status" value="1"/>
</dbReference>
<evidence type="ECO:0000313" key="13">
    <source>
        <dbReference type="Proteomes" id="UP000008914"/>
    </source>
</evidence>
<evidence type="ECO:0000256" key="6">
    <source>
        <dbReference type="ARBA" id="ARBA00041027"/>
    </source>
</evidence>
<dbReference type="GO" id="GO:0005507">
    <property type="term" value="F:copper ion binding"/>
    <property type="evidence" value="ECO:0007669"/>
    <property type="project" value="InterPro"/>
</dbReference>
<evidence type="ECO:0000259" key="10">
    <source>
        <dbReference type="Pfam" id="PF07731"/>
    </source>
</evidence>
<keyword evidence="3" id="KW-0479">Metal-binding</keyword>
<organism evidence="12 13">
    <name type="scientific">Intrasporangium calvum (strain ATCC 23552 / DSM 43043 / JCM 3097 / NBRC 12989 / NCIMB 10167 / NRRL B-3866 / 7 KIP)</name>
    <dbReference type="NCBI Taxonomy" id="710696"/>
    <lineage>
        <taxon>Bacteria</taxon>
        <taxon>Bacillati</taxon>
        <taxon>Actinomycetota</taxon>
        <taxon>Actinomycetes</taxon>
        <taxon>Micrococcales</taxon>
        <taxon>Intrasporangiaceae</taxon>
        <taxon>Intrasporangium</taxon>
    </lineage>
</organism>
<dbReference type="PANTHER" id="PTHR48267">
    <property type="entry name" value="CUPREDOXIN SUPERFAMILY PROTEIN"/>
    <property type="match status" value="1"/>
</dbReference>
<evidence type="ECO:0000256" key="4">
    <source>
        <dbReference type="ARBA" id="ARBA00023002"/>
    </source>
</evidence>
<evidence type="ECO:0000256" key="8">
    <source>
        <dbReference type="ARBA" id="ARBA00043090"/>
    </source>
</evidence>
<sequence>MGAKDGARPGVNRRLLLQGAVGAGGLIALGGLGAARSMVSAAAPPVKGSLNKLFIPLPAHATTELTAAPGLTDLGGGSMGMALLYNGHLPGPTFVVPKGQLVSVPFTNGLDAPTTVHWHGLIVPTAADGQPHDAIVPKSSYLYQFTVNQRAGMSWYHPHPHLATASQVAYGLAGGFIIRDDVEDALNLPSDPYEVPLVIRDANVDKAGNLSYNGKASGFTGSIALVNGTRDAQLEVDRTWYRFRILIGSNSRLFNLTLSSGASFRLIGNDGGLLPTAVDVLAMELSPGERVDVLVDCTGIGAGETVNLVDTNSGWTLLRLTGTGALNAPTSVGRIPADGDALCVDIPTLVAPADVTRRTFSFDGMTRINGLVYDMDRISFEVPENTVEEWVFRTNGNAPHPVHIHGASFQVVSRTGGRRKLFEWEAGWKDTVLLHDRETVTVRIRFDGGHRGRYLMHCHKLEHEDAGMMLNFMVVDPNAQLGASPAAYDTAVPGPHGMAAQGHVSHK</sequence>
<keyword evidence="13" id="KW-1185">Reference proteome</keyword>
<evidence type="ECO:0000313" key="12">
    <source>
        <dbReference type="EMBL" id="ADU46916.1"/>
    </source>
</evidence>
<dbReference type="InterPro" id="IPR006311">
    <property type="entry name" value="TAT_signal"/>
</dbReference>
<evidence type="ECO:0000256" key="9">
    <source>
        <dbReference type="ARBA" id="ARBA00048092"/>
    </source>
</evidence>
<dbReference type="Pfam" id="PF07731">
    <property type="entry name" value="Cu-oxidase_2"/>
    <property type="match status" value="1"/>
</dbReference>
<proteinExistence type="inferred from homology"/>
<comment type="similarity">
    <text evidence="1">Belongs to the multicopper oxidase family.</text>
</comment>
<dbReference type="InterPro" id="IPR008972">
    <property type="entry name" value="Cupredoxin"/>
</dbReference>
<evidence type="ECO:0000256" key="2">
    <source>
        <dbReference type="ARBA" id="ARBA00011245"/>
    </source>
</evidence>
<dbReference type="HOGENOM" id="CLU_009100_2_4_11"/>
<dbReference type="CDD" id="cd13911">
    <property type="entry name" value="CuRO_3_MCO_like_5"/>
    <property type="match status" value="1"/>
</dbReference>
<dbReference type="Gene3D" id="2.60.40.420">
    <property type="entry name" value="Cupredoxins - blue copper proteins"/>
    <property type="match status" value="3"/>
</dbReference>
<evidence type="ECO:0000259" key="11">
    <source>
        <dbReference type="Pfam" id="PF07732"/>
    </source>
</evidence>
<dbReference type="EMBL" id="CP002343">
    <property type="protein sequence ID" value="ADU46916.1"/>
    <property type="molecule type" value="Genomic_DNA"/>
</dbReference>
<dbReference type="RefSeq" id="WP_013491237.1">
    <property type="nucleotide sequence ID" value="NC_014830.1"/>
</dbReference>
<dbReference type="InterPro" id="IPR011707">
    <property type="entry name" value="Cu-oxidase-like_N"/>
</dbReference>
<keyword evidence="4" id="KW-0560">Oxidoreductase</keyword>
<dbReference type="OrthoDB" id="345021at2"/>
<dbReference type="Proteomes" id="UP000008914">
    <property type="component" value="Chromosome"/>
</dbReference>